<evidence type="ECO:0000259" key="1">
    <source>
        <dbReference type="Pfam" id="PF00535"/>
    </source>
</evidence>
<proteinExistence type="predicted"/>
<evidence type="ECO:0000313" key="2">
    <source>
        <dbReference type="EMBL" id="MBB2902020.1"/>
    </source>
</evidence>
<dbReference type="InterPro" id="IPR029044">
    <property type="entry name" value="Nucleotide-diphossugar_trans"/>
</dbReference>
<name>A0A7W4TNF6_KINRA</name>
<organism evidence="2 3">
    <name type="scientific">Kineococcus radiotolerans</name>
    <dbReference type="NCBI Taxonomy" id="131568"/>
    <lineage>
        <taxon>Bacteria</taxon>
        <taxon>Bacillati</taxon>
        <taxon>Actinomycetota</taxon>
        <taxon>Actinomycetes</taxon>
        <taxon>Kineosporiales</taxon>
        <taxon>Kineosporiaceae</taxon>
        <taxon>Kineococcus</taxon>
    </lineage>
</organism>
<reference evidence="2 3" key="1">
    <citation type="submission" date="2020-08" db="EMBL/GenBank/DDBJ databases">
        <title>The Agave Microbiome: Exploring the role of microbial communities in plant adaptations to desert environments.</title>
        <authorList>
            <person name="Partida-Martinez L.P."/>
        </authorList>
    </citation>
    <scope>NUCLEOTIDE SEQUENCE [LARGE SCALE GENOMIC DNA]</scope>
    <source>
        <strain evidence="2 3">AS2.23</strain>
    </source>
</reference>
<reference evidence="2 3" key="2">
    <citation type="submission" date="2020-08" db="EMBL/GenBank/DDBJ databases">
        <authorList>
            <person name="Partida-Martinez L."/>
            <person name="Huntemann M."/>
            <person name="Clum A."/>
            <person name="Wang J."/>
            <person name="Palaniappan K."/>
            <person name="Ritter S."/>
            <person name="Chen I.-M."/>
            <person name="Stamatis D."/>
            <person name="Reddy T."/>
            <person name="O'Malley R."/>
            <person name="Daum C."/>
            <person name="Shapiro N."/>
            <person name="Ivanova N."/>
            <person name="Kyrpides N."/>
            <person name="Woyke T."/>
        </authorList>
    </citation>
    <scope>NUCLEOTIDE SEQUENCE [LARGE SCALE GENOMIC DNA]</scope>
    <source>
        <strain evidence="2 3">AS2.23</strain>
    </source>
</reference>
<protein>
    <recommendedName>
        <fullName evidence="1">Glycosyltransferase 2-like domain-containing protein</fullName>
    </recommendedName>
</protein>
<dbReference type="CDD" id="cd04186">
    <property type="entry name" value="GT_2_like_c"/>
    <property type="match status" value="1"/>
</dbReference>
<dbReference type="Gene3D" id="3.90.550.10">
    <property type="entry name" value="Spore Coat Polysaccharide Biosynthesis Protein SpsA, Chain A"/>
    <property type="match status" value="1"/>
</dbReference>
<feature type="domain" description="Glycosyltransferase 2-like" evidence="1">
    <location>
        <begin position="6"/>
        <end position="131"/>
    </location>
</feature>
<dbReference type="RefSeq" id="WP_183391916.1">
    <property type="nucleotide sequence ID" value="NZ_JACHVY010000002.1"/>
</dbReference>
<dbReference type="PANTHER" id="PTHR43179:SF7">
    <property type="entry name" value="RHAMNOSYLTRANSFERASE WBBL"/>
    <property type="match status" value="1"/>
</dbReference>
<evidence type="ECO:0000313" key="3">
    <source>
        <dbReference type="Proteomes" id="UP000533269"/>
    </source>
</evidence>
<dbReference type="Proteomes" id="UP000533269">
    <property type="component" value="Unassembled WGS sequence"/>
</dbReference>
<sequence>MSVDVSILVVTYNAPEWIAQCLDSLTGDARPRASFEVIAYDNASGEETRQLLRERAASTPELRVHFSPDNLGFAAGVNRAAEMAEGRHVLLVNPDAVITPGAVDALLAFLAEDPTRGIVGGRVLYPDGSVSLTSCFAEPSLWSWFCYATGLSTAFKRSPVFDPESLGRWDRDSVRDVDIISGAFLLASTATWRSLGGFDEKFFMYGEDADLNRRAADAGFHPAVTPAAVVVHAGGKSSSTKTAKQRLLLRGKAEYARKHWSPARARVGVGLLAAGVALRSVGEVVLRRGGTWRPLWDERADWGQGWPARVDLTGDRREERSVAG</sequence>
<dbReference type="InterPro" id="IPR001173">
    <property type="entry name" value="Glyco_trans_2-like"/>
</dbReference>
<dbReference type="PANTHER" id="PTHR43179">
    <property type="entry name" value="RHAMNOSYLTRANSFERASE WBBL"/>
    <property type="match status" value="1"/>
</dbReference>
<comment type="caution">
    <text evidence="2">The sequence shown here is derived from an EMBL/GenBank/DDBJ whole genome shotgun (WGS) entry which is preliminary data.</text>
</comment>
<gene>
    <name evidence="2" type="ORF">FHR75_002835</name>
</gene>
<dbReference type="AlphaFoldDB" id="A0A7W4TNF6"/>
<accession>A0A7W4TNF6</accession>
<dbReference type="Pfam" id="PF00535">
    <property type="entry name" value="Glycos_transf_2"/>
    <property type="match status" value="1"/>
</dbReference>
<dbReference type="EMBL" id="JACHVY010000002">
    <property type="protein sequence ID" value="MBB2902020.1"/>
    <property type="molecule type" value="Genomic_DNA"/>
</dbReference>
<dbReference type="SUPFAM" id="SSF53448">
    <property type="entry name" value="Nucleotide-diphospho-sugar transferases"/>
    <property type="match status" value="1"/>
</dbReference>